<organism evidence="2 3">
    <name type="scientific">Akkermansia glycaniphila</name>
    <dbReference type="NCBI Taxonomy" id="1679444"/>
    <lineage>
        <taxon>Bacteria</taxon>
        <taxon>Pseudomonadati</taxon>
        <taxon>Verrucomicrobiota</taxon>
        <taxon>Verrucomicrobiia</taxon>
        <taxon>Verrucomicrobiales</taxon>
        <taxon>Akkermansiaceae</taxon>
        <taxon>Akkermansia</taxon>
    </lineage>
</organism>
<dbReference type="EMBL" id="LT629973">
    <property type="protein sequence ID" value="SEH94183.1"/>
    <property type="molecule type" value="Genomic_DNA"/>
</dbReference>
<dbReference type="AlphaFoldDB" id="A0A1C7P946"/>
<feature type="transmembrane region" description="Helical" evidence="1">
    <location>
        <begin position="12"/>
        <end position="38"/>
    </location>
</feature>
<evidence type="ECO:0000256" key="1">
    <source>
        <dbReference type="SAM" id="Phobius"/>
    </source>
</evidence>
<evidence type="ECO:0000313" key="3">
    <source>
        <dbReference type="Proteomes" id="UP000176204"/>
    </source>
</evidence>
<dbReference type="STRING" id="1679444.PYTT_1923"/>
<keyword evidence="1" id="KW-0472">Membrane</keyword>
<keyword evidence="1" id="KW-1133">Transmembrane helix</keyword>
<feature type="transmembrane region" description="Helical" evidence="1">
    <location>
        <begin position="83"/>
        <end position="100"/>
    </location>
</feature>
<proteinExistence type="predicted"/>
<reference evidence="3" key="1">
    <citation type="submission" date="2016-09" db="EMBL/GenBank/DDBJ databases">
        <authorList>
            <person name="Koehorst J."/>
        </authorList>
    </citation>
    <scope>NUCLEOTIDE SEQUENCE [LARGE SCALE GENOMIC DNA]</scope>
</reference>
<dbReference type="RefSeq" id="WP_071133434.1">
    <property type="nucleotide sequence ID" value="NZ_LIGX01000041.1"/>
</dbReference>
<protein>
    <submittedName>
        <fullName evidence="2">Uncharacterized protein</fullName>
    </submittedName>
</protein>
<name>A0A1C7P946_9BACT</name>
<gene>
    <name evidence="2" type="ORF">PYTT_1923</name>
</gene>
<keyword evidence="1" id="KW-0812">Transmembrane</keyword>
<evidence type="ECO:0000313" key="2">
    <source>
        <dbReference type="EMBL" id="SEH94183.1"/>
    </source>
</evidence>
<dbReference type="KEGG" id="agl:PYTT_1923"/>
<accession>A0A1C7P946</accession>
<keyword evidence="3" id="KW-1185">Reference proteome</keyword>
<sequence>MTKRSLLPLCWYLMAYLPALIVGEYYYTALVLLAYALAQGSAWLGRQTPWKYIWSTGILLLGIHSGLLNLIPRTLEDFPSEDFHVSSYIGITFLIGACILHKNTPAPV</sequence>
<dbReference type="Proteomes" id="UP000176204">
    <property type="component" value="Chromosome I"/>
</dbReference>
<feature type="transmembrane region" description="Helical" evidence="1">
    <location>
        <begin position="50"/>
        <end position="71"/>
    </location>
</feature>